<evidence type="ECO:0000313" key="3">
    <source>
        <dbReference type="EMBL" id="QQQ17883.1"/>
    </source>
</evidence>
<dbReference type="InterPro" id="IPR002347">
    <property type="entry name" value="SDR_fam"/>
</dbReference>
<dbReference type="SUPFAM" id="SSF51735">
    <property type="entry name" value="NAD(P)-binding Rossmann-fold domains"/>
    <property type="match status" value="1"/>
</dbReference>
<dbReference type="InterPro" id="IPR036291">
    <property type="entry name" value="NAD(P)-bd_dom_sf"/>
</dbReference>
<dbReference type="Gene3D" id="3.40.50.720">
    <property type="entry name" value="NAD(P)-binding Rossmann-like Domain"/>
    <property type="match status" value="1"/>
</dbReference>
<organism evidence="3 4">
    <name type="scientific">Brevundimonas vitisensis</name>
    <dbReference type="NCBI Taxonomy" id="2800818"/>
    <lineage>
        <taxon>Bacteria</taxon>
        <taxon>Pseudomonadati</taxon>
        <taxon>Pseudomonadota</taxon>
        <taxon>Alphaproteobacteria</taxon>
        <taxon>Caulobacterales</taxon>
        <taxon>Caulobacteraceae</taxon>
        <taxon>Brevundimonas</taxon>
    </lineage>
</organism>
<sequence>MTGAVRPLDGELALIVTHGLSIIAGVAEGLDDAGADVRVVADPRLSGSRDLVREVLLEALDGRVPALVVVSLLNHDVADQRPMADQSPADWRTGAIAPIRMAMQVLSVLGEVMKPAGRGSIVFLAPSLSLVGGDGRVALVTALEGQRGLVKSVARQWGATGVTVNWIAAAPVALSDQFAAATLATKGDAVPVALGRRPNARAEIASLAAWLAGPGGRGVTGATLMLDGGEWMVP</sequence>
<proteinExistence type="inferred from homology"/>
<evidence type="ECO:0000256" key="2">
    <source>
        <dbReference type="ARBA" id="ARBA00023002"/>
    </source>
</evidence>
<accession>A0ABX7BLZ0</accession>
<dbReference type="CDD" id="cd05233">
    <property type="entry name" value="SDR_c"/>
    <property type="match status" value="1"/>
</dbReference>
<name>A0ABX7BLZ0_9CAUL</name>
<evidence type="ECO:0000256" key="1">
    <source>
        <dbReference type="ARBA" id="ARBA00006484"/>
    </source>
</evidence>
<protein>
    <submittedName>
        <fullName evidence="3">SDR family oxidoreductase</fullName>
    </submittedName>
</protein>
<dbReference type="EMBL" id="CP067977">
    <property type="protein sequence ID" value="QQQ17883.1"/>
    <property type="molecule type" value="Genomic_DNA"/>
</dbReference>
<reference evidence="3 4" key="1">
    <citation type="submission" date="2021-01" db="EMBL/GenBank/DDBJ databases">
        <title>Brevundimonas vitis sp. nov., an bacterium isolated from grape (Vitis vinifera).</title>
        <authorList>
            <person name="Jiang L."/>
            <person name="Lee J."/>
        </authorList>
    </citation>
    <scope>NUCLEOTIDE SEQUENCE [LARGE SCALE GENOMIC DNA]</scope>
    <source>
        <strain evidence="3 4">GRTSA-9</strain>
    </source>
</reference>
<dbReference type="RefSeq" id="WP_201102258.1">
    <property type="nucleotide sequence ID" value="NZ_CP067977.1"/>
</dbReference>
<dbReference type="Pfam" id="PF13561">
    <property type="entry name" value="adh_short_C2"/>
    <property type="match status" value="1"/>
</dbReference>
<dbReference type="Proteomes" id="UP000595448">
    <property type="component" value="Chromosome"/>
</dbReference>
<dbReference type="PANTHER" id="PTHR24321">
    <property type="entry name" value="DEHYDROGENASES, SHORT CHAIN"/>
    <property type="match status" value="1"/>
</dbReference>
<comment type="similarity">
    <text evidence="1">Belongs to the short-chain dehydrogenases/reductases (SDR) family.</text>
</comment>
<keyword evidence="4" id="KW-1185">Reference proteome</keyword>
<gene>
    <name evidence="3" type="ORF">JIP62_11165</name>
</gene>
<keyword evidence="2" id="KW-0560">Oxidoreductase</keyword>
<evidence type="ECO:0000313" key="4">
    <source>
        <dbReference type="Proteomes" id="UP000595448"/>
    </source>
</evidence>
<dbReference type="PANTHER" id="PTHR24321:SF8">
    <property type="entry name" value="ESTRADIOL 17-BETA-DEHYDROGENASE 8-RELATED"/>
    <property type="match status" value="1"/>
</dbReference>